<keyword evidence="1" id="KW-1133">Transmembrane helix</keyword>
<proteinExistence type="predicted"/>
<comment type="caution">
    <text evidence="2">The sequence shown here is derived from an EMBL/GenBank/DDBJ whole genome shotgun (WGS) entry which is preliminary data.</text>
</comment>
<protein>
    <submittedName>
        <fullName evidence="2">Uncharacterized protein</fullName>
    </submittedName>
</protein>
<dbReference type="AlphaFoldDB" id="A0AAJ1PSQ0"/>
<sequence>MNDFKKLNDEQKANIYGSGFISIISAIVPLVLNIANGITSMIKLAYANKGSTKFGSNASISFDNETKTKITEIILPF</sequence>
<reference evidence="2" key="1">
    <citation type="submission" date="2023-05" db="EMBL/GenBank/DDBJ databases">
        <title>Mycoplasma phocimorsus sp. nov., isolated from Scandinavian patients with seal finger or septic arthritis after contact with seals.</title>
        <authorList>
            <person name="Skafte-Holm A."/>
            <person name="Pedersen T.R."/>
            <person name="Froelund M."/>
            <person name="Stegger M."/>
            <person name="Qvortrup K."/>
            <person name="Michaels D.L."/>
            <person name="Brown D.R."/>
            <person name="Jensen J.S."/>
        </authorList>
    </citation>
    <scope>NUCLEOTIDE SEQUENCE</scope>
    <source>
        <strain evidence="2">M5725</strain>
    </source>
</reference>
<evidence type="ECO:0000313" key="3">
    <source>
        <dbReference type="Proteomes" id="UP001224428"/>
    </source>
</evidence>
<name>A0AAJ1PSQ0_9MOLU</name>
<organism evidence="2 3">
    <name type="scientific">Mycoplasma phocimorsus</name>
    <dbReference type="NCBI Taxonomy" id="3045839"/>
    <lineage>
        <taxon>Bacteria</taxon>
        <taxon>Bacillati</taxon>
        <taxon>Mycoplasmatota</taxon>
        <taxon>Mollicutes</taxon>
        <taxon>Mycoplasmataceae</taxon>
        <taxon>Mycoplasma</taxon>
    </lineage>
</organism>
<keyword evidence="3" id="KW-1185">Reference proteome</keyword>
<evidence type="ECO:0000313" key="2">
    <source>
        <dbReference type="EMBL" id="MDJ1646028.1"/>
    </source>
</evidence>
<dbReference type="EMBL" id="JASDDP010000024">
    <property type="protein sequence ID" value="MDJ1646028.1"/>
    <property type="molecule type" value="Genomic_DNA"/>
</dbReference>
<keyword evidence="1" id="KW-0812">Transmembrane</keyword>
<keyword evidence="1" id="KW-0472">Membrane</keyword>
<gene>
    <name evidence="2" type="ORF">QLQ80_02985</name>
</gene>
<accession>A0AAJ1PSQ0</accession>
<feature type="transmembrane region" description="Helical" evidence="1">
    <location>
        <begin position="15"/>
        <end position="35"/>
    </location>
</feature>
<dbReference type="Proteomes" id="UP001224428">
    <property type="component" value="Unassembled WGS sequence"/>
</dbReference>
<evidence type="ECO:0000256" key="1">
    <source>
        <dbReference type="SAM" id="Phobius"/>
    </source>
</evidence>
<dbReference type="RefSeq" id="WP_283823596.1">
    <property type="nucleotide sequence ID" value="NZ_JASDAY010000016.1"/>
</dbReference>